<evidence type="ECO:0000313" key="9">
    <source>
        <dbReference type="EMBL" id="MFC4602729.1"/>
    </source>
</evidence>
<organism evidence="9 10">
    <name type="scientific">Rhodococcus kronopolitis</name>
    <dbReference type="NCBI Taxonomy" id="1460226"/>
    <lineage>
        <taxon>Bacteria</taxon>
        <taxon>Bacillati</taxon>
        <taxon>Actinomycetota</taxon>
        <taxon>Actinomycetes</taxon>
        <taxon>Mycobacteriales</taxon>
        <taxon>Nocardiaceae</taxon>
        <taxon>Rhodococcus</taxon>
    </lineage>
</organism>
<evidence type="ECO:0000256" key="5">
    <source>
        <dbReference type="ARBA" id="ARBA00034531"/>
    </source>
</evidence>
<dbReference type="EC" id="2.7.7.108" evidence="5"/>
<dbReference type="SUPFAM" id="SSF140931">
    <property type="entry name" value="Fic-like"/>
    <property type="match status" value="1"/>
</dbReference>
<keyword evidence="3" id="KW-0547">Nucleotide-binding</keyword>
<keyword evidence="2" id="KW-0548">Nucleotidyltransferase</keyword>
<gene>
    <name evidence="9" type="ORF">ACFO6S_03375</name>
</gene>
<dbReference type="InterPro" id="IPR036597">
    <property type="entry name" value="Fido-like_dom_sf"/>
</dbReference>
<keyword evidence="10" id="KW-1185">Reference proteome</keyword>
<dbReference type="PANTHER" id="PTHR39560:SF1">
    <property type="entry name" value="PROTEIN ADENYLYLTRANSFERASE FIC-RELATED"/>
    <property type="match status" value="1"/>
</dbReference>
<comment type="catalytic activity">
    <reaction evidence="7">
        <text>L-tyrosyl-[protein] + ATP = O-(5'-adenylyl)-L-tyrosyl-[protein] + diphosphate</text>
        <dbReference type="Rhea" id="RHEA:54288"/>
        <dbReference type="Rhea" id="RHEA-COMP:10136"/>
        <dbReference type="Rhea" id="RHEA-COMP:13846"/>
        <dbReference type="ChEBI" id="CHEBI:30616"/>
        <dbReference type="ChEBI" id="CHEBI:33019"/>
        <dbReference type="ChEBI" id="CHEBI:46858"/>
        <dbReference type="ChEBI" id="CHEBI:83624"/>
        <dbReference type="EC" id="2.7.7.108"/>
    </reaction>
</comment>
<evidence type="ECO:0000313" key="10">
    <source>
        <dbReference type="Proteomes" id="UP001595914"/>
    </source>
</evidence>
<evidence type="ECO:0000256" key="1">
    <source>
        <dbReference type="ARBA" id="ARBA00022679"/>
    </source>
</evidence>
<dbReference type="PANTHER" id="PTHR39560">
    <property type="entry name" value="PROTEIN ADENYLYLTRANSFERASE FIC-RELATED"/>
    <property type="match status" value="1"/>
</dbReference>
<dbReference type="Pfam" id="PF02661">
    <property type="entry name" value="Fic"/>
    <property type="match status" value="1"/>
</dbReference>
<accession>A0ABV9FR29</accession>
<evidence type="ECO:0000256" key="3">
    <source>
        <dbReference type="ARBA" id="ARBA00022741"/>
    </source>
</evidence>
<evidence type="ECO:0000256" key="6">
    <source>
        <dbReference type="ARBA" id="ARBA00047939"/>
    </source>
</evidence>
<dbReference type="RefSeq" id="WP_378414176.1">
    <property type="nucleotide sequence ID" value="NZ_JBHSFO010000002.1"/>
</dbReference>
<reference evidence="10" key="1">
    <citation type="journal article" date="2019" name="Int. J. Syst. Evol. Microbiol.">
        <title>The Global Catalogue of Microorganisms (GCM) 10K type strain sequencing project: providing services to taxonomists for standard genome sequencing and annotation.</title>
        <authorList>
            <consortium name="The Broad Institute Genomics Platform"/>
            <consortium name="The Broad Institute Genome Sequencing Center for Infectious Disease"/>
            <person name="Wu L."/>
            <person name="Ma J."/>
        </authorList>
    </citation>
    <scope>NUCLEOTIDE SEQUENCE [LARGE SCALE GENOMIC DNA]</scope>
    <source>
        <strain evidence="10">CCUG 54520</strain>
    </source>
</reference>
<dbReference type="Proteomes" id="UP001595914">
    <property type="component" value="Unassembled WGS sequence"/>
</dbReference>
<evidence type="ECO:0000259" key="8">
    <source>
        <dbReference type="PROSITE" id="PS51459"/>
    </source>
</evidence>
<keyword evidence="1" id="KW-0808">Transferase</keyword>
<dbReference type="InterPro" id="IPR003812">
    <property type="entry name" value="Fido"/>
</dbReference>
<name>A0ABV9FR29_9NOCA</name>
<feature type="domain" description="Fido" evidence="8">
    <location>
        <begin position="118"/>
        <end position="260"/>
    </location>
</feature>
<dbReference type="EMBL" id="JBHSFO010000002">
    <property type="protein sequence ID" value="MFC4602729.1"/>
    <property type="molecule type" value="Genomic_DNA"/>
</dbReference>
<comment type="caution">
    <text evidence="9">The sequence shown here is derived from an EMBL/GenBank/DDBJ whole genome shotgun (WGS) entry which is preliminary data.</text>
</comment>
<protein>
    <recommendedName>
        <fullName evidence="5">protein adenylyltransferase</fullName>
        <ecNumber evidence="5">2.7.7.108</ecNumber>
    </recommendedName>
</protein>
<comment type="catalytic activity">
    <reaction evidence="6">
        <text>L-threonyl-[protein] + ATP = 3-O-(5'-adenylyl)-L-threonyl-[protein] + diphosphate</text>
        <dbReference type="Rhea" id="RHEA:54292"/>
        <dbReference type="Rhea" id="RHEA-COMP:11060"/>
        <dbReference type="Rhea" id="RHEA-COMP:13847"/>
        <dbReference type="ChEBI" id="CHEBI:30013"/>
        <dbReference type="ChEBI" id="CHEBI:30616"/>
        <dbReference type="ChEBI" id="CHEBI:33019"/>
        <dbReference type="ChEBI" id="CHEBI:138113"/>
        <dbReference type="EC" id="2.7.7.108"/>
    </reaction>
</comment>
<evidence type="ECO:0000256" key="2">
    <source>
        <dbReference type="ARBA" id="ARBA00022695"/>
    </source>
</evidence>
<evidence type="ECO:0000256" key="7">
    <source>
        <dbReference type="ARBA" id="ARBA00048696"/>
    </source>
</evidence>
<sequence length="265" mass="28902">MTGLTPTQAHAVRQTLAAERLEGWRPRPDQVADLVALATGGVEHADYLARRCAEAGAVPAARRRRLALPRPYLVTGTSVLRNRFGFRDQSQLREIEFGATAARLLQAHLRPAPQARAVDAEHILALHGLVFGDVFGWAGQTRIVDMTKNGDAFAPVQSIPRYLREVEIAVAATDWQRVDRGKLAYALAAVYVTFNHAHPFREGNGRTGTLLLHQLTESTGYRLDLAGVTAAEWVGASRDSAPFRRTGAPSPRPLIPLLTGALVPR</sequence>
<dbReference type="PROSITE" id="PS51459">
    <property type="entry name" value="FIDO"/>
    <property type="match status" value="1"/>
</dbReference>
<keyword evidence="4" id="KW-0067">ATP-binding</keyword>
<proteinExistence type="predicted"/>
<evidence type="ECO:0000256" key="4">
    <source>
        <dbReference type="ARBA" id="ARBA00022840"/>
    </source>
</evidence>
<dbReference type="Gene3D" id="1.10.3290.10">
    <property type="entry name" value="Fido-like domain"/>
    <property type="match status" value="1"/>
</dbReference>